<evidence type="ECO:0000256" key="1">
    <source>
        <dbReference type="SAM" id="Coils"/>
    </source>
</evidence>
<dbReference type="VEuPathDB" id="PlasmoDB:PGABG01_1401100"/>
<reference evidence="2 3" key="1">
    <citation type="journal article" date="2016" name="Nat. Commun.">
        <title>Genomes of cryptic chimpanzee Plasmodium species reveal key evolutionary events leading to human malaria.</title>
        <authorList>
            <person name="Sundararaman S.A."/>
            <person name="Plenderleith L.J."/>
            <person name="Liu W."/>
            <person name="Loy D.E."/>
            <person name="Learn G.H."/>
            <person name="Li Y."/>
            <person name="Shaw K.S."/>
            <person name="Ayouba A."/>
            <person name="Peeters M."/>
            <person name="Speede S."/>
            <person name="Shaw G.M."/>
            <person name="Bushman F.D."/>
            <person name="Brisson D."/>
            <person name="Rayner J.C."/>
            <person name="Sharp P.M."/>
            <person name="Hahn B.H."/>
        </authorList>
    </citation>
    <scope>NUCLEOTIDE SEQUENCE [LARGE SCALE GENOMIC DNA]</scope>
    <source>
        <strain evidence="2 3">SY75</strain>
    </source>
</reference>
<organism evidence="2 3">
    <name type="scientific">Plasmodium gaboni</name>
    <dbReference type="NCBI Taxonomy" id="647221"/>
    <lineage>
        <taxon>Eukaryota</taxon>
        <taxon>Sar</taxon>
        <taxon>Alveolata</taxon>
        <taxon>Apicomplexa</taxon>
        <taxon>Aconoidasida</taxon>
        <taxon>Haemosporida</taxon>
        <taxon>Plasmodiidae</taxon>
        <taxon>Plasmodium</taxon>
        <taxon>Plasmodium (Laverania)</taxon>
    </lineage>
</organism>
<gene>
    <name evidence="2" type="ORF">PGSY75_0022800B</name>
</gene>
<dbReference type="AlphaFoldDB" id="A0A151L2U6"/>
<dbReference type="RefSeq" id="XP_018638850.1">
    <property type="nucleotide sequence ID" value="XM_018783373.1"/>
</dbReference>
<feature type="coiled-coil region" evidence="1">
    <location>
        <begin position="118"/>
        <end position="148"/>
    </location>
</feature>
<dbReference type="VEuPathDB" id="PlasmoDB:PGSY75_0022800B"/>
<protein>
    <submittedName>
        <fullName evidence="2">Uncharacterized protein</fullName>
    </submittedName>
</protein>
<evidence type="ECO:0000313" key="3">
    <source>
        <dbReference type="Proteomes" id="UP000076004"/>
    </source>
</evidence>
<comment type="caution">
    <text evidence="2">The sequence shown here is derived from an EMBL/GenBank/DDBJ whole genome shotgun (WGS) entry which is preliminary data.</text>
</comment>
<dbReference type="KEGG" id="pgab:PGSY75_0022800B"/>
<proteinExistence type="predicted"/>
<accession>A0A151L2U6</accession>
<feature type="non-terminal residue" evidence="2">
    <location>
        <position position="1"/>
    </location>
</feature>
<dbReference type="EMBL" id="LVLB01000247">
    <property type="protein sequence ID" value="KYN93283.1"/>
    <property type="molecule type" value="Genomic_DNA"/>
</dbReference>
<sequence>NTINNNDNNEYNSYLKQIQNIIEEEKMNKVDMLYKYCKNNINILLYIYVMHIYINKLCKNIIVKILKPNIKYGNKTKYDHTDFILSPLIGYSYSKFYRLKFNYMNIQLTSDGNIDRRYKLAKEHLKNKQEQKKNIKKKKKKFNQLNCNNKESDTQLNLSSDTDIYDKRLKLKKDKIIKSKCHIIKKDNKCNYKKNEFFTQDDKDDKDDKDEKDSSKEYFLSNNYNINDDTDSTKKSYNENINFYLWGIFNWDYRKTLRVSLNSISNKKINNFDIYNFFFYNYDTISNLNEINKDLGILIDIYKSIKNILYQNLSLYGDLLLLNAPYNMTRTHTDEELICFWLKTLNQLYLIRDGFSNYFKNF</sequence>
<name>A0A151L2U6_9APIC</name>
<dbReference type="GeneID" id="29773954"/>
<keyword evidence="1" id="KW-0175">Coiled coil</keyword>
<evidence type="ECO:0000313" key="2">
    <source>
        <dbReference type="EMBL" id="KYN93283.1"/>
    </source>
</evidence>
<dbReference type="Proteomes" id="UP000076004">
    <property type="component" value="Unassembled WGS sequence"/>
</dbReference>